<dbReference type="InterPro" id="IPR022039">
    <property type="entry name" value="MKT1_C"/>
</dbReference>
<organism evidence="6 7">
    <name type="scientific">Pneumocystis jirovecii (strain RU7)</name>
    <name type="common">Human pneumocystis pneumonia agent</name>
    <dbReference type="NCBI Taxonomy" id="1408657"/>
    <lineage>
        <taxon>Eukaryota</taxon>
        <taxon>Fungi</taxon>
        <taxon>Dikarya</taxon>
        <taxon>Ascomycota</taxon>
        <taxon>Taphrinomycotina</taxon>
        <taxon>Pneumocystomycetes</taxon>
        <taxon>Pneumocystaceae</taxon>
        <taxon>Pneumocystis</taxon>
    </lineage>
</organism>
<comment type="caution">
    <text evidence="6">The sequence shown here is derived from an EMBL/GenBank/DDBJ whole genome shotgun (WGS) entry which is preliminary data.</text>
</comment>
<reference evidence="7" key="1">
    <citation type="journal article" date="2016" name="Nat. Commun.">
        <title>Genome analysis of three Pneumocystis species reveals adaptation mechanisms to life exclusively in mammalian hosts.</title>
        <authorList>
            <person name="Ma L."/>
            <person name="Chen Z."/>
            <person name="Huang D.W."/>
            <person name="Kutty G."/>
            <person name="Ishihara M."/>
            <person name="Wang H."/>
            <person name="Abouelleil A."/>
            <person name="Bishop L."/>
            <person name="Davey E."/>
            <person name="Deng R."/>
            <person name="Deng X."/>
            <person name="Fan L."/>
            <person name="Fantoni G."/>
            <person name="Fitzgerald M."/>
            <person name="Gogineni E."/>
            <person name="Goldberg J.M."/>
            <person name="Handley G."/>
            <person name="Hu X."/>
            <person name="Huber C."/>
            <person name="Jiao X."/>
            <person name="Jones K."/>
            <person name="Levin J.Z."/>
            <person name="Liu Y."/>
            <person name="Macdonald P."/>
            <person name="Melnikov A."/>
            <person name="Raley C."/>
            <person name="Sassi M."/>
            <person name="Sherman B.T."/>
            <person name="Song X."/>
            <person name="Sykes S."/>
            <person name="Tran B."/>
            <person name="Walsh L."/>
            <person name="Xia Y."/>
            <person name="Yang J."/>
            <person name="Young S."/>
            <person name="Zeng Q."/>
            <person name="Zheng X."/>
            <person name="Stephens R."/>
            <person name="Nusbaum C."/>
            <person name="Birren B.W."/>
            <person name="Azadi P."/>
            <person name="Lempicki R.A."/>
            <person name="Cuomo C.A."/>
            <person name="Kovacs J.A."/>
        </authorList>
    </citation>
    <scope>NUCLEOTIDE SEQUENCE [LARGE SCALE GENOMIC DNA]</scope>
    <source>
        <strain evidence="7">RU7</strain>
    </source>
</reference>
<feature type="domain" description="Post-transcriptional regulator MKT1 N-terminal" evidence="5">
    <location>
        <begin position="328"/>
        <end position="416"/>
    </location>
</feature>
<dbReference type="InterPro" id="IPR029060">
    <property type="entry name" value="PIN-like_dom_sf"/>
</dbReference>
<dbReference type="SUPFAM" id="SSF88723">
    <property type="entry name" value="PIN domain-like"/>
    <property type="match status" value="1"/>
</dbReference>
<dbReference type="PANTHER" id="PTHR11081">
    <property type="entry name" value="FLAP ENDONUCLEASE FAMILY MEMBER"/>
    <property type="match status" value="1"/>
</dbReference>
<sequence>MPVKAFETYTSEHKLFNYQPLSVLKDCRIGIEANYYLKQLVERLPVKDPMIYATSSMPVGLKTQILRDLSILKQNKIEPFFVFDGLDLINKNKKVWNDDYSKIRAEAWKNYDQGKLQQASNDFNLSGKITFYFICVENAKHKKANIQMSSLSKVLIDILLEKKIEFLIAPYLSWAQLAYMLGNNQYNINAIFGSVNILSFNVDRLIIEFNFDYSIFSWLDKQTILSSLGGITNDQLLDIFILLGSDFCPTFPPLEMISQINGDVFKFLQDTIKIFKSGINTILNYHHTFVAKHIDYLDIFFKAICIIKYHIVLTENGKLLPLNESDAPNDIHEFIGTRLPEEIYFYLSRGIVGPHVINILTSGMLIENTPLDNRDSQEYRDFLKDIFPIQTQSLNLLTQPLHRFYQAKNVSAYYWFDPEHEHKMFHKITPSIYESVKTWMVKEDFVNQIKMTIPENKVNFLSFFKSLSDTKVSKDSFSLKTDDNIMQSHEQILSSIYGRFFQLRSFINPDHSLSPWGLALLDSLKICHEDQQSSIVLIFELLRLRVFKQDNFSISYSGESSKGTEEEKSFTTLISRVACLSVLHQKDVPWAGPLSQGLLVFNFFIKILSQTIRNLIEMVTVSLFMNRDANRERDDWLEFAKQLPFNNEYDITMGLVIKTYLEKIIVSENPTNEESKKNAIDYLKSTFVSAENIERDIMKFRYLWNSIVYGIKVANILGVVDKLESDKFLRANKWLQERI</sequence>
<comment type="similarity">
    <text evidence="2">Belongs to the XPG/RAD2 endonuclease family.</text>
</comment>
<feature type="domain" description="Post-transcriptional regulator MKT1 C-terminal" evidence="4">
    <location>
        <begin position="499"/>
        <end position="736"/>
    </location>
</feature>
<dbReference type="Pfam" id="PF12247">
    <property type="entry name" value="MKT1_N"/>
    <property type="match status" value="1"/>
</dbReference>
<proteinExistence type="inferred from homology"/>
<dbReference type="Proteomes" id="UP000053447">
    <property type="component" value="Unassembled WGS sequence"/>
</dbReference>
<dbReference type="InterPro" id="IPR022040">
    <property type="entry name" value="MKT1_N"/>
</dbReference>
<dbReference type="GO" id="GO:0003730">
    <property type="term" value="F:mRNA 3'-UTR binding"/>
    <property type="evidence" value="ECO:0007669"/>
    <property type="project" value="TreeGrafter"/>
</dbReference>
<dbReference type="Pfam" id="PF00752">
    <property type="entry name" value="XPG_N"/>
    <property type="match status" value="1"/>
</dbReference>
<dbReference type="GO" id="GO:0004518">
    <property type="term" value="F:nuclease activity"/>
    <property type="evidence" value="ECO:0007669"/>
    <property type="project" value="InterPro"/>
</dbReference>
<dbReference type="VEuPathDB" id="FungiDB:T551_00066"/>
<dbReference type="RefSeq" id="XP_018231273.1">
    <property type="nucleotide sequence ID" value="XM_018372333.1"/>
</dbReference>
<dbReference type="InterPro" id="IPR006084">
    <property type="entry name" value="XPG/Rad2"/>
</dbReference>
<dbReference type="GeneID" id="28938588"/>
<keyword evidence="1" id="KW-0810">Translation regulation</keyword>
<dbReference type="PANTHER" id="PTHR11081:SF32">
    <property type="entry name" value="POST-TRANSCRIPTIONAL REGULATOR MKT1"/>
    <property type="match status" value="1"/>
</dbReference>
<evidence type="ECO:0000256" key="1">
    <source>
        <dbReference type="ARBA" id="ARBA00022845"/>
    </source>
</evidence>
<evidence type="ECO:0000313" key="7">
    <source>
        <dbReference type="Proteomes" id="UP000053447"/>
    </source>
</evidence>
<evidence type="ECO:0000259" key="3">
    <source>
        <dbReference type="Pfam" id="PF00752"/>
    </source>
</evidence>
<accession>A0A0W4ZW35</accession>
<dbReference type="InterPro" id="IPR006085">
    <property type="entry name" value="XPG_DNA_repair_N"/>
</dbReference>
<evidence type="ECO:0000259" key="4">
    <source>
        <dbReference type="Pfam" id="PF12246"/>
    </source>
</evidence>
<dbReference type="EMBL" id="LFWA01000001">
    <property type="protein sequence ID" value="KTW32581.1"/>
    <property type="molecule type" value="Genomic_DNA"/>
</dbReference>
<protein>
    <recommendedName>
        <fullName evidence="8">XPG N-terminal domain-containing protein</fullName>
    </recommendedName>
</protein>
<evidence type="ECO:0000259" key="5">
    <source>
        <dbReference type="Pfam" id="PF12247"/>
    </source>
</evidence>
<dbReference type="GO" id="GO:0006417">
    <property type="term" value="P:regulation of translation"/>
    <property type="evidence" value="ECO:0007669"/>
    <property type="project" value="UniProtKB-KW"/>
</dbReference>
<name>A0A0W4ZW35_PNEJ7</name>
<evidence type="ECO:0008006" key="8">
    <source>
        <dbReference type="Google" id="ProtNLM"/>
    </source>
</evidence>
<evidence type="ECO:0000313" key="6">
    <source>
        <dbReference type="EMBL" id="KTW32581.1"/>
    </source>
</evidence>
<evidence type="ECO:0000256" key="2">
    <source>
        <dbReference type="ARBA" id="ARBA00024023"/>
    </source>
</evidence>
<dbReference type="Pfam" id="PF12246">
    <property type="entry name" value="MKT1_C"/>
    <property type="match status" value="1"/>
</dbReference>
<dbReference type="CDD" id="cd09902">
    <property type="entry name" value="H3TH_MKT1"/>
    <property type="match status" value="1"/>
</dbReference>
<dbReference type="CDD" id="cd09858">
    <property type="entry name" value="PIN_MKT1"/>
    <property type="match status" value="1"/>
</dbReference>
<dbReference type="OrthoDB" id="17262at2759"/>
<dbReference type="Gene3D" id="3.40.50.1010">
    <property type="entry name" value="5'-nuclease"/>
    <property type="match status" value="1"/>
</dbReference>
<dbReference type="InterPro" id="IPR037314">
    <property type="entry name" value="MKT1_H3TH"/>
</dbReference>
<dbReference type="STRING" id="1408657.A0A0W4ZW35"/>
<gene>
    <name evidence="6" type="ORF">T551_00066</name>
</gene>
<keyword evidence="7" id="KW-1185">Reference proteome</keyword>
<feature type="domain" description="XPG N-terminal" evidence="3">
    <location>
        <begin position="1"/>
        <end position="94"/>
    </location>
</feature>
<dbReference type="AlphaFoldDB" id="A0A0W4ZW35"/>